<feature type="non-terminal residue" evidence="1">
    <location>
        <position position="67"/>
    </location>
</feature>
<proteinExistence type="predicted"/>
<comment type="caution">
    <text evidence="1">The sequence shown here is derived from an EMBL/GenBank/DDBJ whole genome shotgun (WGS) entry which is preliminary data.</text>
</comment>
<accession>A0A352IPI6</accession>
<name>A0A352IPI6_9GAMM</name>
<evidence type="ECO:0000313" key="2">
    <source>
        <dbReference type="Proteomes" id="UP000263489"/>
    </source>
</evidence>
<dbReference type="Proteomes" id="UP000263489">
    <property type="component" value="Unassembled WGS sequence"/>
</dbReference>
<dbReference type="EMBL" id="DNNA01000054">
    <property type="protein sequence ID" value="HBC33369.1"/>
    <property type="molecule type" value="Genomic_DNA"/>
</dbReference>
<evidence type="ECO:0000313" key="1">
    <source>
        <dbReference type="EMBL" id="HBC33369.1"/>
    </source>
</evidence>
<protein>
    <submittedName>
        <fullName evidence="1">Sensor domain-containing phosphodiesterase</fullName>
    </submittedName>
</protein>
<sequence>MRDSEVLVTHHKALMELSHNTSFIEMPRPRKLAALMELCTRLLGVKRASVWLFPPERDRITCEWLHD</sequence>
<dbReference type="AlphaFoldDB" id="A0A352IPI6"/>
<organism evidence="1 2">
    <name type="scientific">Marinobacter adhaerens</name>
    <dbReference type="NCBI Taxonomy" id="1033846"/>
    <lineage>
        <taxon>Bacteria</taxon>
        <taxon>Pseudomonadati</taxon>
        <taxon>Pseudomonadota</taxon>
        <taxon>Gammaproteobacteria</taxon>
        <taxon>Pseudomonadales</taxon>
        <taxon>Marinobacteraceae</taxon>
        <taxon>Marinobacter</taxon>
    </lineage>
</organism>
<reference evidence="1 2" key="1">
    <citation type="journal article" date="2018" name="Nat. Biotechnol.">
        <title>A standardized bacterial taxonomy based on genome phylogeny substantially revises the tree of life.</title>
        <authorList>
            <person name="Parks D.H."/>
            <person name="Chuvochina M."/>
            <person name="Waite D.W."/>
            <person name="Rinke C."/>
            <person name="Skarshewski A."/>
            <person name="Chaumeil P.A."/>
            <person name="Hugenholtz P."/>
        </authorList>
    </citation>
    <scope>NUCLEOTIDE SEQUENCE [LARGE SCALE GENOMIC DNA]</scope>
    <source>
        <strain evidence="1">UBA9380</strain>
    </source>
</reference>
<gene>
    <name evidence="1" type="ORF">DC045_03385</name>
</gene>